<accession>A0A7S3UF10</accession>
<name>A0A7S3UF10_9CHLO</name>
<feature type="region of interest" description="Disordered" evidence="1">
    <location>
        <begin position="87"/>
        <end position="106"/>
    </location>
</feature>
<sequence>MDELALYDGFDEDIAPPPVEEEQAAAENVGERVEVERKERRDDGGPRTKKQKTKPDVEESAPDLLSMEYGAYLEAFAKIKSYLKEQVGRKKRGGRGGQRRGGSKRS</sequence>
<reference evidence="2" key="1">
    <citation type="submission" date="2021-01" db="EMBL/GenBank/DDBJ databases">
        <authorList>
            <person name="Corre E."/>
            <person name="Pelletier E."/>
            <person name="Niang G."/>
            <person name="Scheremetjew M."/>
            <person name="Finn R."/>
            <person name="Kale V."/>
            <person name="Holt S."/>
            <person name="Cochrane G."/>
            <person name="Meng A."/>
            <person name="Brown T."/>
            <person name="Cohen L."/>
        </authorList>
    </citation>
    <scope>NUCLEOTIDE SEQUENCE</scope>
    <source>
        <strain evidence="2">CCMP1897</strain>
    </source>
</reference>
<feature type="compositionally biased region" description="Acidic residues" evidence="1">
    <location>
        <begin position="1"/>
        <end position="24"/>
    </location>
</feature>
<dbReference type="EMBL" id="HBIS01007731">
    <property type="protein sequence ID" value="CAE0612856.1"/>
    <property type="molecule type" value="Transcribed_RNA"/>
</dbReference>
<feature type="compositionally biased region" description="Basic residues" evidence="1">
    <location>
        <begin position="89"/>
        <end position="106"/>
    </location>
</feature>
<feature type="region of interest" description="Disordered" evidence="1">
    <location>
        <begin position="1"/>
        <end position="64"/>
    </location>
</feature>
<gene>
    <name evidence="2" type="ORF">PSAL00342_LOCUS6755</name>
</gene>
<protein>
    <submittedName>
        <fullName evidence="2">Uncharacterized protein</fullName>
    </submittedName>
</protein>
<evidence type="ECO:0000313" key="2">
    <source>
        <dbReference type="EMBL" id="CAE0612856.1"/>
    </source>
</evidence>
<organism evidence="2">
    <name type="scientific">Picocystis salinarum</name>
    <dbReference type="NCBI Taxonomy" id="88271"/>
    <lineage>
        <taxon>Eukaryota</taxon>
        <taxon>Viridiplantae</taxon>
        <taxon>Chlorophyta</taxon>
        <taxon>Picocystophyceae</taxon>
        <taxon>Picocystales</taxon>
        <taxon>Picocystaceae</taxon>
        <taxon>Picocystis</taxon>
    </lineage>
</organism>
<evidence type="ECO:0000256" key="1">
    <source>
        <dbReference type="SAM" id="MobiDB-lite"/>
    </source>
</evidence>
<proteinExistence type="predicted"/>
<dbReference type="AlphaFoldDB" id="A0A7S3UF10"/>
<feature type="compositionally biased region" description="Basic and acidic residues" evidence="1">
    <location>
        <begin position="29"/>
        <end position="46"/>
    </location>
</feature>